<name>A0ABT9FRH3_9BACL</name>
<dbReference type="EMBL" id="JAPCKK010000016">
    <property type="protein sequence ID" value="MDP4097335.1"/>
    <property type="molecule type" value="Genomic_DNA"/>
</dbReference>
<reference evidence="10 11" key="1">
    <citation type="submission" date="2022-10" db="EMBL/GenBank/DDBJ databases">
        <title>Paenibacillus description and whole genome data of maize root bacterial community.</title>
        <authorList>
            <person name="Marton D."/>
            <person name="Farkas M."/>
            <person name="Cserhati M."/>
        </authorList>
    </citation>
    <scope>NUCLEOTIDE SEQUENCE [LARGE SCALE GENOMIC DNA]</scope>
    <source>
        <strain evidence="10 11">P96</strain>
    </source>
</reference>
<evidence type="ECO:0000256" key="7">
    <source>
        <dbReference type="ARBA" id="ARBA00023277"/>
    </source>
</evidence>
<gene>
    <name evidence="10" type="ORF">OIN60_11195</name>
</gene>
<evidence type="ECO:0000313" key="11">
    <source>
        <dbReference type="Proteomes" id="UP001241848"/>
    </source>
</evidence>
<dbReference type="PANTHER" id="PTHR11468">
    <property type="entry name" value="GLYCOGEN PHOSPHORYLASE"/>
    <property type="match status" value="1"/>
</dbReference>
<dbReference type="PIRSF" id="PIRSF000460">
    <property type="entry name" value="Pprylas_GlgP"/>
    <property type="match status" value="1"/>
</dbReference>
<organism evidence="10 11">
    <name type="scientific">Paenibacillus zeirhizosphaerae</name>
    <dbReference type="NCBI Taxonomy" id="2987519"/>
    <lineage>
        <taxon>Bacteria</taxon>
        <taxon>Bacillati</taxon>
        <taxon>Bacillota</taxon>
        <taxon>Bacilli</taxon>
        <taxon>Bacillales</taxon>
        <taxon>Paenibacillaceae</taxon>
        <taxon>Paenibacillus</taxon>
    </lineage>
</organism>
<keyword evidence="5 9" id="KW-0808">Transferase</keyword>
<dbReference type="InterPro" id="IPR035090">
    <property type="entry name" value="Pyridoxal_P_attach_site"/>
</dbReference>
<keyword evidence="11" id="KW-1185">Reference proteome</keyword>
<keyword evidence="6 9" id="KW-0663">Pyridoxal phosphate</keyword>
<dbReference type="InterPro" id="IPR000811">
    <property type="entry name" value="Glyco_trans_35"/>
</dbReference>
<keyword evidence="4 9" id="KW-0328">Glycosyltransferase</keyword>
<comment type="function">
    <text evidence="9">Allosteric enzyme that catalyzes the rate-limiting step in glycogen catabolism, the phosphorolytic cleavage of glycogen to produce glucose-1-phosphate, and plays a central role in maintaining cellular and organismal glucose homeostasis.</text>
</comment>
<sequence length="817" mass="93946">MFSNKEEFKEAFRLHLVGRLGIPMAEAKADDVYKILGSMIREYVGKNWARTNQAYKERGEKQVYYFSLEYLMGRLLGNHLLNLGVLDLVREGLSELGWELEAIETQEADAGLGNGGLGRLAACFMDSLASLGYAGHGCGIRYKYGLFEQRIMDGNQVELPDYWLQKGNVWEIRRPEKQVEVYFWGRVESREEHGRTIFETKDAEKIWAVPYDIPLIGYGRGNVNTLRIWSAESALDPAAGHFPGGEGYYKYLEYSRSIESITEFLYPDDSNEEGKRLRLKQQYFLCSAGLQSILRTFDKQQLSYSQLPDKIAIHINDTHPTLVVPELMRILIDVKGMGWDEAWDITSRTVSYTNHTTLSEALEKWPIPMVRELLPRVYMIIEEINKRFCAMLLERYPGDEWRMAEMAIIYGDQIRMANLAIVGSYSVNGVAALHTEILKQREMRPFHELFPGRFNNKTNGITHRRWLMHANPELSALYKETLGEAWIRDPRALTGLLPYAEDSSFQQRIQGIKQDNKRRLAGYIQHKLNISVDPSSIFDVQVKRLHGYKRQLLNIMHIMHLYHELKENRLQDMTPRTFIFGAKAAPGYYLAKQIIKLINNVADTVNSDSLVRERLKVVFLENYSVSLAELIIPAADVSEQISTAGKEASGTGNMKFMMNGALTIGTMDGANVEMHEMVGDQNMFIFGLRAEQVLEYYRTGGYSARRKSEEDGRLRRLLDQLIQTGPFASHEWEFEAVYRSLVDHNDEYFVLEDFAAYADTQAEIDQVYHSPSDWTRRAIVNMAHAGKFASDCTIRQYADEIWRIHTVDEDISSRQVY</sequence>
<proteinExistence type="inferred from homology"/>
<dbReference type="SUPFAM" id="SSF53756">
    <property type="entry name" value="UDP-Glycosyltransferase/glycogen phosphorylase"/>
    <property type="match status" value="1"/>
</dbReference>
<comment type="function">
    <text evidence="8">Phosphorylase is an important allosteric enzyme in carbohydrate metabolism. Enzymes from different sources differ in their regulatory mechanisms and in their natural substrates. However, all known phosphorylases share catalytic and structural properties.</text>
</comment>
<dbReference type="InterPro" id="IPR011833">
    <property type="entry name" value="Glycg_phsphrylas"/>
</dbReference>
<dbReference type="CDD" id="cd04300">
    <property type="entry name" value="GT35_Glycogen_Phosphorylase"/>
    <property type="match status" value="1"/>
</dbReference>
<protein>
    <recommendedName>
        <fullName evidence="9">Alpha-1,4 glucan phosphorylase</fullName>
        <ecNumber evidence="9">2.4.1.1</ecNumber>
    </recommendedName>
</protein>
<evidence type="ECO:0000256" key="5">
    <source>
        <dbReference type="ARBA" id="ARBA00022679"/>
    </source>
</evidence>
<evidence type="ECO:0000256" key="1">
    <source>
        <dbReference type="ARBA" id="ARBA00001275"/>
    </source>
</evidence>
<keyword evidence="7 9" id="KW-0119">Carbohydrate metabolism</keyword>
<evidence type="ECO:0000256" key="8">
    <source>
        <dbReference type="ARBA" id="ARBA00025174"/>
    </source>
</evidence>
<comment type="catalytic activity">
    <reaction evidence="1 9">
        <text>[(1-&gt;4)-alpha-D-glucosyl](n) + phosphate = [(1-&gt;4)-alpha-D-glucosyl](n-1) + alpha-D-glucose 1-phosphate</text>
        <dbReference type="Rhea" id="RHEA:41732"/>
        <dbReference type="Rhea" id="RHEA-COMP:9584"/>
        <dbReference type="Rhea" id="RHEA-COMP:9586"/>
        <dbReference type="ChEBI" id="CHEBI:15444"/>
        <dbReference type="ChEBI" id="CHEBI:43474"/>
        <dbReference type="ChEBI" id="CHEBI:58601"/>
        <dbReference type="EC" id="2.4.1.1"/>
    </reaction>
</comment>
<dbReference type="PROSITE" id="PS00102">
    <property type="entry name" value="PHOSPHORYLASE"/>
    <property type="match status" value="1"/>
</dbReference>
<comment type="similarity">
    <text evidence="3 9">Belongs to the glycogen phosphorylase family.</text>
</comment>
<evidence type="ECO:0000256" key="4">
    <source>
        <dbReference type="ARBA" id="ARBA00022676"/>
    </source>
</evidence>
<comment type="cofactor">
    <cofactor evidence="2 9">
        <name>pyridoxal 5'-phosphate</name>
        <dbReference type="ChEBI" id="CHEBI:597326"/>
    </cofactor>
</comment>
<evidence type="ECO:0000256" key="6">
    <source>
        <dbReference type="ARBA" id="ARBA00022898"/>
    </source>
</evidence>
<evidence type="ECO:0000256" key="2">
    <source>
        <dbReference type="ARBA" id="ARBA00001933"/>
    </source>
</evidence>
<dbReference type="Pfam" id="PF00343">
    <property type="entry name" value="Phosphorylase"/>
    <property type="match status" value="1"/>
</dbReference>
<evidence type="ECO:0000313" key="10">
    <source>
        <dbReference type="EMBL" id="MDP4097335.1"/>
    </source>
</evidence>
<dbReference type="NCBIfam" id="TIGR02093">
    <property type="entry name" value="P_ylase"/>
    <property type="match status" value="1"/>
</dbReference>
<dbReference type="EC" id="2.4.1.1" evidence="9"/>
<dbReference type="Proteomes" id="UP001241848">
    <property type="component" value="Unassembled WGS sequence"/>
</dbReference>
<comment type="caution">
    <text evidence="10">The sequence shown here is derived from an EMBL/GenBank/DDBJ whole genome shotgun (WGS) entry which is preliminary data.</text>
</comment>
<dbReference type="RefSeq" id="WP_305754946.1">
    <property type="nucleotide sequence ID" value="NZ_JAPCKK010000016.1"/>
</dbReference>
<evidence type="ECO:0000256" key="9">
    <source>
        <dbReference type="RuleBase" id="RU000587"/>
    </source>
</evidence>
<evidence type="ECO:0000256" key="3">
    <source>
        <dbReference type="ARBA" id="ARBA00006047"/>
    </source>
</evidence>
<dbReference type="PANTHER" id="PTHR11468:SF3">
    <property type="entry name" value="GLYCOGEN PHOSPHORYLASE, LIVER FORM"/>
    <property type="match status" value="1"/>
</dbReference>
<accession>A0ABT9FRH3</accession>
<dbReference type="Gene3D" id="3.40.50.2000">
    <property type="entry name" value="Glycogen Phosphorylase B"/>
    <property type="match status" value="2"/>
</dbReference>